<keyword evidence="16" id="KW-1185">Reference proteome</keyword>
<comment type="subcellular location">
    <subcellularLocation>
        <location evidence="1">Membrane</location>
        <topology evidence="1">Multi-pass membrane protein</topology>
    </subcellularLocation>
</comment>
<dbReference type="AlphaFoldDB" id="K0RYB7"/>
<dbReference type="Pfam" id="PF02353">
    <property type="entry name" value="CMAS"/>
    <property type="match status" value="1"/>
</dbReference>
<accession>K0RYB7</accession>
<evidence type="ECO:0000256" key="3">
    <source>
        <dbReference type="ARBA" id="ARBA00004991"/>
    </source>
</evidence>
<dbReference type="EC" id="2.1.1.317" evidence="13"/>
<keyword evidence="4" id="KW-0444">Lipid biosynthesis</keyword>
<dbReference type="GO" id="GO:0006665">
    <property type="term" value="P:sphingolipid metabolic process"/>
    <property type="evidence" value="ECO:0007669"/>
    <property type="project" value="UniProtKB-KW"/>
</dbReference>
<dbReference type="Gene3D" id="3.40.50.150">
    <property type="entry name" value="Vaccinia Virus protein VP39"/>
    <property type="match status" value="1"/>
</dbReference>
<organism evidence="15 16">
    <name type="scientific">Thalassiosira oceanica</name>
    <name type="common">Marine diatom</name>
    <dbReference type="NCBI Taxonomy" id="159749"/>
    <lineage>
        <taxon>Eukaryota</taxon>
        <taxon>Sar</taxon>
        <taxon>Stramenopiles</taxon>
        <taxon>Ochrophyta</taxon>
        <taxon>Bacillariophyta</taxon>
        <taxon>Coscinodiscophyceae</taxon>
        <taxon>Thalassiosirophycidae</taxon>
        <taxon>Thalassiosirales</taxon>
        <taxon>Thalassiosiraceae</taxon>
        <taxon>Thalassiosira</taxon>
    </lineage>
</organism>
<proteinExistence type="predicted"/>
<dbReference type="OrthoDB" id="412182at2759"/>
<evidence type="ECO:0000256" key="7">
    <source>
        <dbReference type="ARBA" id="ARBA00022691"/>
    </source>
</evidence>
<comment type="caution">
    <text evidence="15">The sequence shown here is derived from an EMBL/GenBank/DDBJ whole genome shotgun (WGS) entry which is preliminary data.</text>
</comment>
<comment type="pathway">
    <text evidence="3">Sphingolipid metabolism.</text>
</comment>
<dbReference type="InterPro" id="IPR052290">
    <property type="entry name" value="Sphingo_C9-MT"/>
</dbReference>
<keyword evidence="6" id="KW-0808">Transferase</keyword>
<name>K0RYB7_THAOC</name>
<sequence length="473" mass="53584">MKITNPFGVDVFELVLWLVEFSPYVIGSYVALVCYTLTSVGGPGLSPKKSAVHSTRLACASLLLPGLILGLVGSVIVGSWEDAYVRGYDIFHRPSLRAKLEEYIETGESDLTHVLESGKYAPTFGLHEVGYLMRDLLRHTVLHSDEHNEGNIDEGYKWVLNYTLLLINALQIISHRLNFSKGNDWFKATLGSSMMYTTGLYKTGKETLEEAQDYKIDYVADAIQLEPGMTVLDIGSGWGYLTNRLTEKYGANVTGITLSREQLAYATELNENNGAKIHLQDAMQIKERDDLPRDGFDRITSLEMAEHVGIRRYQEFLGLVHDMLKDDGVFYFQVAGLRRAWRYEDLTWGLFMGEHVFPGADASCPLGWVSTQVERAGFEIQRVHNMGSHYSRTLAHWLENWRANKDYIVGRYGPMPYRRWEVFLAWSVRAARQGSSTLFMLTLTKAGQEGRRIESQKHLVPKDVGSRELIFAD</sequence>
<evidence type="ECO:0000313" key="15">
    <source>
        <dbReference type="EMBL" id="EJK58743.1"/>
    </source>
</evidence>
<dbReference type="eggNOG" id="ENOG502QS47">
    <property type="taxonomic scope" value="Eukaryota"/>
</dbReference>
<dbReference type="InterPro" id="IPR029063">
    <property type="entry name" value="SAM-dependent_MTases_sf"/>
</dbReference>
<evidence type="ECO:0000256" key="14">
    <source>
        <dbReference type="SAM" id="Phobius"/>
    </source>
</evidence>
<keyword evidence="11" id="KW-0443">Lipid metabolism</keyword>
<evidence type="ECO:0000256" key="1">
    <source>
        <dbReference type="ARBA" id="ARBA00004141"/>
    </source>
</evidence>
<dbReference type="SUPFAM" id="SSF53335">
    <property type="entry name" value="S-adenosyl-L-methionine-dependent methyltransferases"/>
    <property type="match status" value="1"/>
</dbReference>
<evidence type="ECO:0000256" key="4">
    <source>
        <dbReference type="ARBA" id="ARBA00022516"/>
    </source>
</evidence>
<feature type="transmembrane region" description="Helical" evidence="14">
    <location>
        <begin position="57"/>
        <end position="80"/>
    </location>
</feature>
<dbReference type="EMBL" id="AGNL01024319">
    <property type="protein sequence ID" value="EJK58743.1"/>
    <property type="molecule type" value="Genomic_DNA"/>
</dbReference>
<evidence type="ECO:0000256" key="10">
    <source>
        <dbReference type="ARBA" id="ARBA00022989"/>
    </source>
</evidence>
<dbReference type="CDD" id="cd02440">
    <property type="entry name" value="AdoMet_MTases"/>
    <property type="match status" value="1"/>
</dbReference>
<keyword evidence="7" id="KW-0949">S-adenosyl-L-methionine</keyword>
<evidence type="ECO:0000256" key="5">
    <source>
        <dbReference type="ARBA" id="ARBA00022603"/>
    </source>
</evidence>
<evidence type="ECO:0000313" key="16">
    <source>
        <dbReference type="Proteomes" id="UP000266841"/>
    </source>
</evidence>
<evidence type="ECO:0000256" key="8">
    <source>
        <dbReference type="ARBA" id="ARBA00022692"/>
    </source>
</evidence>
<evidence type="ECO:0000256" key="12">
    <source>
        <dbReference type="ARBA" id="ARBA00023136"/>
    </source>
</evidence>
<comment type="pathway">
    <text evidence="2">Lipid metabolism; sphingolipid metabolism.</text>
</comment>
<dbReference type="GO" id="GO:0008168">
    <property type="term" value="F:methyltransferase activity"/>
    <property type="evidence" value="ECO:0007669"/>
    <property type="project" value="UniProtKB-KW"/>
</dbReference>
<keyword evidence="10 14" id="KW-1133">Transmembrane helix</keyword>
<evidence type="ECO:0000256" key="9">
    <source>
        <dbReference type="ARBA" id="ARBA00022919"/>
    </source>
</evidence>
<dbReference type="GO" id="GO:0016020">
    <property type="term" value="C:membrane"/>
    <property type="evidence" value="ECO:0007669"/>
    <property type="project" value="UniProtKB-SubCell"/>
</dbReference>
<dbReference type="GO" id="GO:0032259">
    <property type="term" value="P:methylation"/>
    <property type="evidence" value="ECO:0007669"/>
    <property type="project" value="UniProtKB-KW"/>
</dbReference>
<dbReference type="PANTHER" id="PTHR45197:SF1">
    <property type="entry name" value="SPHINGOLIPID C9-METHYLTRANSFERASE A-RELATED"/>
    <property type="match status" value="1"/>
</dbReference>
<gene>
    <name evidence="15" type="ORF">THAOC_21105</name>
</gene>
<evidence type="ECO:0000256" key="13">
    <source>
        <dbReference type="ARBA" id="ARBA00039020"/>
    </source>
</evidence>
<reference evidence="15 16" key="1">
    <citation type="journal article" date="2012" name="Genome Biol.">
        <title>Genome and low-iron response of an oceanic diatom adapted to chronic iron limitation.</title>
        <authorList>
            <person name="Lommer M."/>
            <person name="Specht M."/>
            <person name="Roy A.S."/>
            <person name="Kraemer L."/>
            <person name="Andreson R."/>
            <person name="Gutowska M.A."/>
            <person name="Wolf J."/>
            <person name="Bergner S.V."/>
            <person name="Schilhabel M.B."/>
            <person name="Klostermeier U.C."/>
            <person name="Beiko R.G."/>
            <person name="Rosenstiel P."/>
            <person name="Hippler M."/>
            <person name="Laroche J."/>
        </authorList>
    </citation>
    <scope>NUCLEOTIDE SEQUENCE [LARGE SCALE GENOMIC DNA]</scope>
    <source>
        <strain evidence="15 16">CCMP1005</strain>
    </source>
</reference>
<keyword evidence="8 14" id="KW-0812">Transmembrane</keyword>
<dbReference type="Proteomes" id="UP000266841">
    <property type="component" value="Unassembled WGS sequence"/>
</dbReference>
<evidence type="ECO:0000256" key="11">
    <source>
        <dbReference type="ARBA" id="ARBA00023098"/>
    </source>
</evidence>
<evidence type="ECO:0000256" key="6">
    <source>
        <dbReference type="ARBA" id="ARBA00022679"/>
    </source>
</evidence>
<feature type="transmembrane region" description="Helical" evidence="14">
    <location>
        <begin position="24"/>
        <end position="45"/>
    </location>
</feature>
<evidence type="ECO:0000256" key="2">
    <source>
        <dbReference type="ARBA" id="ARBA00004760"/>
    </source>
</evidence>
<keyword evidence="9" id="KW-0746">Sphingolipid metabolism</keyword>
<keyword evidence="5" id="KW-0489">Methyltransferase</keyword>
<protein>
    <recommendedName>
        <fullName evidence="13">sphingolipid C(9)-methyltransferase</fullName>
        <ecNumber evidence="13">2.1.1.317</ecNumber>
    </recommendedName>
</protein>
<keyword evidence="12 14" id="KW-0472">Membrane</keyword>
<dbReference type="PANTHER" id="PTHR45197">
    <property type="entry name" value="SYNTHASE, PUTATIVE (AFU_ORTHOLOGUE AFUA_7G04190)-RELATED"/>
    <property type="match status" value="1"/>
</dbReference>